<evidence type="ECO:0008006" key="3">
    <source>
        <dbReference type="Google" id="ProtNLM"/>
    </source>
</evidence>
<dbReference type="InterPro" id="IPR032675">
    <property type="entry name" value="LRR_dom_sf"/>
</dbReference>
<gene>
    <name evidence="1" type="ORF">BMF94_1878</name>
</gene>
<dbReference type="Proteomes" id="UP000237144">
    <property type="component" value="Unassembled WGS sequence"/>
</dbReference>
<proteinExistence type="predicted"/>
<keyword evidence="2" id="KW-1185">Reference proteome</keyword>
<organism evidence="1 2">
    <name type="scientific">Rhodotorula taiwanensis</name>
    <dbReference type="NCBI Taxonomy" id="741276"/>
    <lineage>
        <taxon>Eukaryota</taxon>
        <taxon>Fungi</taxon>
        <taxon>Dikarya</taxon>
        <taxon>Basidiomycota</taxon>
        <taxon>Pucciniomycotina</taxon>
        <taxon>Microbotryomycetes</taxon>
        <taxon>Sporidiobolales</taxon>
        <taxon>Sporidiobolaceae</taxon>
        <taxon>Rhodotorula</taxon>
    </lineage>
</organism>
<reference evidence="1 2" key="1">
    <citation type="journal article" date="2018" name="Front. Microbiol.">
        <title>Prospects for Fungal Bioremediation of Acidic Radioactive Waste Sites: Characterization and Genome Sequence of Rhodotorula taiwanensis MD1149.</title>
        <authorList>
            <person name="Tkavc R."/>
            <person name="Matrosova V.Y."/>
            <person name="Grichenko O.E."/>
            <person name="Gostincar C."/>
            <person name="Volpe R.P."/>
            <person name="Klimenkova P."/>
            <person name="Gaidamakova E.K."/>
            <person name="Zhou C.E."/>
            <person name="Stewart B.J."/>
            <person name="Lyman M.G."/>
            <person name="Malfatti S.A."/>
            <person name="Rubinfeld B."/>
            <person name="Courtot M."/>
            <person name="Singh J."/>
            <person name="Dalgard C.L."/>
            <person name="Hamilton T."/>
            <person name="Frey K.G."/>
            <person name="Gunde-Cimerman N."/>
            <person name="Dugan L."/>
            <person name="Daly M.J."/>
        </authorList>
    </citation>
    <scope>NUCLEOTIDE SEQUENCE [LARGE SCALE GENOMIC DNA]</scope>
    <source>
        <strain evidence="1 2">MD1149</strain>
    </source>
</reference>
<protein>
    <recommendedName>
        <fullName evidence="3">F-box domain-containing protein</fullName>
    </recommendedName>
</protein>
<evidence type="ECO:0000313" key="1">
    <source>
        <dbReference type="EMBL" id="POY74902.1"/>
    </source>
</evidence>
<accession>A0A2S5BDQ3</accession>
<dbReference type="SUPFAM" id="SSF52047">
    <property type="entry name" value="RNI-like"/>
    <property type="match status" value="1"/>
</dbReference>
<dbReference type="AlphaFoldDB" id="A0A2S5BDQ3"/>
<comment type="caution">
    <text evidence="1">The sequence shown here is derived from an EMBL/GenBank/DDBJ whole genome shotgun (WGS) entry which is preliminary data.</text>
</comment>
<name>A0A2S5BDQ3_9BASI</name>
<dbReference type="EMBL" id="PJQD01000020">
    <property type="protein sequence ID" value="POY74902.1"/>
    <property type="molecule type" value="Genomic_DNA"/>
</dbReference>
<sequence>MPRPTRPSAPPLTSAQSSLIGNGTATSLLRLPDELLVSIAQQVHAAYMVDERRVPPPRYFLICRRLYPIFRTAWLHTIDLTGPHDLNWLEPRRKDQLARLALAKDQSITLRNHVVQLAVDFEPFEDILHLISVSCFSNLRSLSLARHDPADHSDNEDEAWKEYDLNSDTSKLLGHVALLLPNLHGLVSLDLRGLCLSDESGFTGPIELPPNLRHLAADENVFNARLCHATAALKLPEFTFECSRRNDQALPWESLKTLVFVHEDERMQILLVALGHSYNSALPRSAAALPLRSLTIRGNTRLNDLAALASESHLLNYIETLTITSFCYGYDKAPSLRRLQYLTLCDRETHQAISAHSFESLLDFLYYSKLRTLKYCGSLEAVFELCEKLPAPDGGTGMSNSTESEALPDSCEMCGLCRESSPFSRLLDFLTDATNVTTFCYRSSDKSPYESRYTRQHWVDEFECERWKLW</sequence>
<dbReference type="Gene3D" id="3.80.10.10">
    <property type="entry name" value="Ribonuclease Inhibitor"/>
    <property type="match status" value="1"/>
</dbReference>
<evidence type="ECO:0000313" key="2">
    <source>
        <dbReference type="Proteomes" id="UP000237144"/>
    </source>
</evidence>